<dbReference type="InterPro" id="IPR036393">
    <property type="entry name" value="AceGlu_kinase-like_sf"/>
</dbReference>
<dbReference type="CDD" id="cd04250">
    <property type="entry name" value="AAK_NAGK-C"/>
    <property type="match status" value="1"/>
</dbReference>
<keyword evidence="4" id="KW-0028">Amino-acid biosynthesis</keyword>
<dbReference type="PRINTS" id="PR00474">
    <property type="entry name" value="GLU5KINASE"/>
</dbReference>
<dbReference type="Pfam" id="PF00696">
    <property type="entry name" value="AA_kinase"/>
    <property type="match status" value="1"/>
</dbReference>
<keyword evidence="6" id="KW-0547">Nucleotide-binding</keyword>
<evidence type="ECO:0000256" key="7">
    <source>
        <dbReference type="ARBA" id="ARBA00022777"/>
    </source>
</evidence>
<evidence type="ECO:0000259" key="9">
    <source>
        <dbReference type="Pfam" id="PF00696"/>
    </source>
</evidence>
<keyword evidence="5" id="KW-0808">Transferase</keyword>
<sequence>VKKLIQKAEILLEALPFIKNFYGKTFVIKYGGNAMVSEKLKDNFALDIVMMKYIGINPVIIHGGGPQIDKTLKALGIKSQFFEGQRVTNKETIDVVEMVLGGKINKEIVSLINRHGGNAVGITGKDGDLIMAKRHKKGKKQSAETNRPEIIDLGLVGEITQVNPRILKTLDKNEFVPVIAPIGKGRDGATLNINADFVASKIASALKAEKLILMTDTEGVKNKTGKLQSGLTKKEVTKMIKEKVIKDGMLPKVSCCLDALKAGVYKTHIVDGRVQHALLLEIFTEDGIGTQIVEKKPDLAVSSTPS</sequence>
<reference evidence="10" key="1">
    <citation type="submission" date="2018-05" db="EMBL/GenBank/DDBJ databases">
        <authorList>
            <person name="Lanie J.A."/>
            <person name="Ng W.-L."/>
            <person name="Kazmierczak K.M."/>
            <person name="Andrzejewski T.M."/>
            <person name="Davidsen T.M."/>
            <person name="Wayne K.J."/>
            <person name="Tettelin H."/>
            <person name="Glass J.I."/>
            <person name="Rusch D."/>
            <person name="Podicherti R."/>
            <person name="Tsui H.-C.T."/>
            <person name="Winkler M.E."/>
        </authorList>
    </citation>
    <scope>NUCLEOTIDE SEQUENCE</scope>
</reference>
<dbReference type="GO" id="GO:0005524">
    <property type="term" value="F:ATP binding"/>
    <property type="evidence" value="ECO:0007669"/>
    <property type="project" value="UniProtKB-KW"/>
</dbReference>
<dbReference type="InterPro" id="IPR004662">
    <property type="entry name" value="AcgluKinase_fam"/>
</dbReference>
<evidence type="ECO:0000256" key="8">
    <source>
        <dbReference type="ARBA" id="ARBA00022840"/>
    </source>
</evidence>
<feature type="domain" description="Aspartate/glutamate/uridylate kinase" evidence="9">
    <location>
        <begin position="24"/>
        <end position="271"/>
    </location>
</feature>
<accession>A0A381Q5P9</accession>
<proteinExistence type="inferred from homology"/>
<feature type="non-terminal residue" evidence="10">
    <location>
        <position position="1"/>
    </location>
</feature>
<dbReference type="PANTHER" id="PTHR23342">
    <property type="entry name" value="N-ACETYLGLUTAMATE SYNTHASE"/>
    <property type="match status" value="1"/>
</dbReference>
<evidence type="ECO:0000256" key="5">
    <source>
        <dbReference type="ARBA" id="ARBA00022679"/>
    </source>
</evidence>
<evidence type="ECO:0000256" key="2">
    <source>
        <dbReference type="ARBA" id="ARBA00013065"/>
    </source>
</evidence>
<dbReference type="InterPro" id="IPR001057">
    <property type="entry name" value="Glu/AcGlu_kinase"/>
</dbReference>
<dbReference type="NCBIfam" id="TIGR00761">
    <property type="entry name" value="argB"/>
    <property type="match status" value="1"/>
</dbReference>
<dbReference type="HAMAP" id="MF_00082">
    <property type="entry name" value="ArgB"/>
    <property type="match status" value="1"/>
</dbReference>
<evidence type="ECO:0000256" key="6">
    <source>
        <dbReference type="ARBA" id="ARBA00022741"/>
    </source>
</evidence>
<comment type="pathway">
    <text evidence="1">Amino-acid biosynthesis; L-arginine biosynthesis; N(2)-acetyl-L-ornithine from L-glutamate: step 2/4.</text>
</comment>
<evidence type="ECO:0000256" key="1">
    <source>
        <dbReference type="ARBA" id="ARBA00004828"/>
    </source>
</evidence>
<dbReference type="GO" id="GO:0006526">
    <property type="term" value="P:L-arginine biosynthetic process"/>
    <property type="evidence" value="ECO:0007669"/>
    <property type="project" value="UniProtKB-KW"/>
</dbReference>
<dbReference type="EMBL" id="UINC01001218">
    <property type="protein sequence ID" value="SUZ74661.1"/>
    <property type="molecule type" value="Genomic_DNA"/>
</dbReference>
<keyword evidence="8" id="KW-0067">ATP-binding</keyword>
<dbReference type="AlphaFoldDB" id="A0A381Q5P9"/>
<keyword evidence="7" id="KW-0418">Kinase</keyword>
<keyword evidence="3" id="KW-0055">Arginine biosynthesis</keyword>
<protein>
    <recommendedName>
        <fullName evidence="2">acetylglutamate kinase</fullName>
        <ecNumber evidence="2">2.7.2.8</ecNumber>
    </recommendedName>
</protein>
<organism evidence="10">
    <name type="scientific">marine metagenome</name>
    <dbReference type="NCBI Taxonomy" id="408172"/>
    <lineage>
        <taxon>unclassified sequences</taxon>
        <taxon>metagenomes</taxon>
        <taxon>ecological metagenomes</taxon>
    </lineage>
</organism>
<dbReference type="PIRSF" id="PIRSF000728">
    <property type="entry name" value="NAGK"/>
    <property type="match status" value="1"/>
</dbReference>
<evidence type="ECO:0000256" key="3">
    <source>
        <dbReference type="ARBA" id="ARBA00022571"/>
    </source>
</evidence>
<evidence type="ECO:0000313" key="10">
    <source>
        <dbReference type="EMBL" id="SUZ74661.1"/>
    </source>
</evidence>
<gene>
    <name evidence="10" type="ORF">METZ01_LOCUS27515</name>
</gene>
<name>A0A381Q5P9_9ZZZZ</name>
<dbReference type="GO" id="GO:0003991">
    <property type="term" value="F:acetylglutamate kinase activity"/>
    <property type="evidence" value="ECO:0007669"/>
    <property type="project" value="UniProtKB-EC"/>
</dbReference>
<dbReference type="SUPFAM" id="SSF53633">
    <property type="entry name" value="Carbamate kinase-like"/>
    <property type="match status" value="1"/>
</dbReference>
<dbReference type="FunFam" id="3.40.1160.10:FF:000004">
    <property type="entry name" value="Acetylglutamate kinase"/>
    <property type="match status" value="1"/>
</dbReference>
<dbReference type="InterPro" id="IPR037528">
    <property type="entry name" value="ArgB"/>
</dbReference>
<dbReference type="InterPro" id="IPR001048">
    <property type="entry name" value="Asp/Glu/Uridylate_kinase"/>
</dbReference>
<dbReference type="PANTHER" id="PTHR23342:SF0">
    <property type="entry name" value="N-ACETYLGLUTAMATE SYNTHASE, MITOCHONDRIAL"/>
    <property type="match status" value="1"/>
</dbReference>
<evidence type="ECO:0000256" key="4">
    <source>
        <dbReference type="ARBA" id="ARBA00022605"/>
    </source>
</evidence>
<dbReference type="GO" id="GO:0005737">
    <property type="term" value="C:cytoplasm"/>
    <property type="evidence" value="ECO:0007669"/>
    <property type="project" value="InterPro"/>
</dbReference>
<dbReference type="EC" id="2.7.2.8" evidence="2"/>
<dbReference type="Gene3D" id="3.40.1160.10">
    <property type="entry name" value="Acetylglutamate kinase-like"/>
    <property type="match status" value="1"/>
</dbReference>
<dbReference type="InterPro" id="IPR041727">
    <property type="entry name" value="NAGK-C"/>
</dbReference>